<evidence type="ECO:0000313" key="1">
    <source>
        <dbReference type="EMBL" id="HIX20659.1"/>
    </source>
</evidence>
<reference evidence="1" key="2">
    <citation type="submission" date="2021-04" db="EMBL/GenBank/DDBJ databases">
        <authorList>
            <person name="Gilroy R."/>
        </authorList>
    </citation>
    <scope>NUCLEOTIDE SEQUENCE</scope>
    <source>
        <strain evidence="1">14975</strain>
    </source>
</reference>
<organism evidence="1 2">
    <name type="scientific">Candidatus Akkermansia intestinigallinarum</name>
    <dbReference type="NCBI Taxonomy" id="2838431"/>
    <lineage>
        <taxon>Bacteria</taxon>
        <taxon>Pseudomonadati</taxon>
        <taxon>Verrucomicrobiota</taxon>
        <taxon>Verrucomicrobiia</taxon>
        <taxon>Verrucomicrobiales</taxon>
        <taxon>Akkermansiaceae</taxon>
        <taxon>Akkermansia</taxon>
    </lineage>
</organism>
<comment type="caution">
    <text evidence="1">The sequence shown here is derived from an EMBL/GenBank/DDBJ whole genome shotgun (WGS) entry which is preliminary data.</text>
</comment>
<dbReference type="Pfam" id="PF20461">
    <property type="entry name" value="DUF6714"/>
    <property type="match status" value="1"/>
</dbReference>
<protein>
    <submittedName>
        <fullName evidence="1">Uncharacterized protein</fullName>
    </submittedName>
</protein>
<dbReference type="Proteomes" id="UP000823964">
    <property type="component" value="Unassembled WGS sequence"/>
</dbReference>
<reference evidence="1" key="1">
    <citation type="journal article" date="2021" name="PeerJ">
        <title>Extensive microbial diversity within the chicken gut microbiome revealed by metagenomics and culture.</title>
        <authorList>
            <person name="Gilroy R."/>
            <person name="Ravi A."/>
            <person name="Getino M."/>
            <person name="Pursley I."/>
            <person name="Horton D.L."/>
            <person name="Alikhan N.F."/>
            <person name="Baker D."/>
            <person name="Gharbi K."/>
            <person name="Hall N."/>
            <person name="Watson M."/>
            <person name="Adriaenssens E.M."/>
            <person name="Foster-Nyarko E."/>
            <person name="Jarju S."/>
            <person name="Secka A."/>
            <person name="Antonio M."/>
            <person name="Oren A."/>
            <person name="Chaudhuri R.R."/>
            <person name="La Ragione R."/>
            <person name="Hildebrand F."/>
            <person name="Pallen M.J."/>
        </authorList>
    </citation>
    <scope>NUCLEOTIDE SEQUENCE</scope>
    <source>
        <strain evidence="1">14975</strain>
    </source>
</reference>
<dbReference type="InterPro" id="IPR046560">
    <property type="entry name" value="DUF6714"/>
</dbReference>
<evidence type="ECO:0000313" key="2">
    <source>
        <dbReference type="Proteomes" id="UP000823964"/>
    </source>
</evidence>
<name>A0A9D2AHN1_9BACT</name>
<gene>
    <name evidence="1" type="ORF">H9862_08685</name>
</gene>
<accession>A0A9D2AHN1</accession>
<sequence>MAQRRKVFGSAAAKVLFRRFDRETLRLAADFWRTIEQRRRLYVPEEEEEQTPFVRELEERIHEAFAGVTCHREVRVLIGGEAEDEYLPANAQALLAPLEERDDWRNIPDDLLAACSCSLSYAGPHAYRFLLPRFMIGALHGVVPFYPGHEPDSDLILHMRSQCTYLDEAQQACLSDYLNWEVGDTEVSERNRFLPWELDEYAATYASSLSYAEYGQLLLRRFRERTGGRAS</sequence>
<dbReference type="EMBL" id="DXFQ01000163">
    <property type="protein sequence ID" value="HIX20659.1"/>
    <property type="molecule type" value="Genomic_DNA"/>
</dbReference>
<dbReference type="AlphaFoldDB" id="A0A9D2AHN1"/>
<proteinExistence type="predicted"/>